<reference evidence="1 2" key="1">
    <citation type="submission" date="2019-05" db="EMBL/GenBank/DDBJ databases">
        <title>Another draft genome of Portunus trituberculatus and its Hox gene families provides insights of decapod evolution.</title>
        <authorList>
            <person name="Jeong J.-H."/>
            <person name="Song I."/>
            <person name="Kim S."/>
            <person name="Choi T."/>
            <person name="Kim D."/>
            <person name="Ryu S."/>
            <person name="Kim W."/>
        </authorList>
    </citation>
    <scope>NUCLEOTIDE SEQUENCE [LARGE SCALE GENOMIC DNA]</scope>
    <source>
        <tissue evidence="1">Muscle</tissue>
    </source>
</reference>
<accession>A0A5B7CST8</accession>
<comment type="caution">
    <text evidence="1">The sequence shown here is derived from an EMBL/GenBank/DDBJ whole genome shotgun (WGS) entry which is preliminary data.</text>
</comment>
<evidence type="ECO:0000313" key="1">
    <source>
        <dbReference type="EMBL" id="MPC12877.1"/>
    </source>
</evidence>
<dbReference type="EMBL" id="VSRR010000242">
    <property type="protein sequence ID" value="MPC12877.1"/>
    <property type="molecule type" value="Genomic_DNA"/>
</dbReference>
<proteinExistence type="predicted"/>
<organism evidence="1 2">
    <name type="scientific">Portunus trituberculatus</name>
    <name type="common">Swimming crab</name>
    <name type="synonym">Neptunus trituberculatus</name>
    <dbReference type="NCBI Taxonomy" id="210409"/>
    <lineage>
        <taxon>Eukaryota</taxon>
        <taxon>Metazoa</taxon>
        <taxon>Ecdysozoa</taxon>
        <taxon>Arthropoda</taxon>
        <taxon>Crustacea</taxon>
        <taxon>Multicrustacea</taxon>
        <taxon>Malacostraca</taxon>
        <taxon>Eumalacostraca</taxon>
        <taxon>Eucarida</taxon>
        <taxon>Decapoda</taxon>
        <taxon>Pleocyemata</taxon>
        <taxon>Brachyura</taxon>
        <taxon>Eubrachyura</taxon>
        <taxon>Portunoidea</taxon>
        <taxon>Portunidae</taxon>
        <taxon>Portuninae</taxon>
        <taxon>Portunus</taxon>
    </lineage>
</organism>
<dbReference type="Proteomes" id="UP000324222">
    <property type="component" value="Unassembled WGS sequence"/>
</dbReference>
<keyword evidence="2" id="KW-1185">Reference proteome</keyword>
<name>A0A5B7CST8_PORTR</name>
<sequence length="151" mass="16529">MLPASLRTDSTEFCCLAASRLLGRTDEVGNQVFSLLLLLESSEDHLGARDVLLRVGEIHVESVRGPRDALRLVGVRVHIAGCLTRLAPNKTVEVGTGLVLAARLHRVALCTPLHEQLLALLNVAHCQQKDRLYSKYITLTAVSTTYGIYLT</sequence>
<protein>
    <submittedName>
        <fullName evidence="1">Uncharacterized protein</fullName>
    </submittedName>
</protein>
<gene>
    <name evidence="1" type="ORF">E2C01_005592</name>
</gene>
<evidence type="ECO:0000313" key="2">
    <source>
        <dbReference type="Proteomes" id="UP000324222"/>
    </source>
</evidence>
<dbReference type="AlphaFoldDB" id="A0A5B7CST8"/>